<name>A0A9J6AHG2_SOLCO</name>
<organism evidence="1 2">
    <name type="scientific">Solanum commersonii</name>
    <name type="common">Commerson's wild potato</name>
    <name type="synonym">Commerson's nightshade</name>
    <dbReference type="NCBI Taxonomy" id="4109"/>
    <lineage>
        <taxon>Eukaryota</taxon>
        <taxon>Viridiplantae</taxon>
        <taxon>Streptophyta</taxon>
        <taxon>Embryophyta</taxon>
        <taxon>Tracheophyta</taxon>
        <taxon>Spermatophyta</taxon>
        <taxon>Magnoliopsida</taxon>
        <taxon>eudicotyledons</taxon>
        <taxon>Gunneridae</taxon>
        <taxon>Pentapetalae</taxon>
        <taxon>asterids</taxon>
        <taxon>lamiids</taxon>
        <taxon>Solanales</taxon>
        <taxon>Solanaceae</taxon>
        <taxon>Solanoideae</taxon>
        <taxon>Solaneae</taxon>
        <taxon>Solanum</taxon>
    </lineage>
</organism>
<dbReference type="OrthoDB" id="1628043at2759"/>
<evidence type="ECO:0000313" key="2">
    <source>
        <dbReference type="Proteomes" id="UP000824120"/>
    </source>
</evidence>
<accession>A0A9J6AHG2</accession>
<evidence type="ECO:0000313" key="1">
    <source>
        <dbReference type="EMBL" id="KAG5624032.1"/>
    </source>
</evidence>
<sequence>MKSISFLYFRCKQDIVREIDSLVDFIGQLVDKSIKNSWRMIPACIFSSIWIKSNRRCFDGVSTSIGSLKAKCIASLLAGPLCTQFVDFLAL</sequence>
<dbReference type="EMBL" id="JACXVP010000002">
    <property type="protein sequence ID" value="KAG5624032.1"/>
    <property type="molecule type" value="Genomic_DNA"/>
</dbReference>
<comment type="caution">
    <text evidence="1">The sequence shown here is derived from an EMBL/GenBank/DDBJ whole genome shotgun (WGS) entry which is preliminary data.</text>
</comment>
<reference evidence="1 2" key="1">
    <citation type="submission" date="2020-09" db="EMBL/GenBank/DDBJ databases">
        <title>De no assembly of potato wild relative species, Solanum commersonii.</title>
        <authorList>
            <person name="Cho K."/>
        </authorList>
    </citation>
    <scope>NUCLEOTIDE SEQUENCE [LARGE SCALE GENOMIC DNA]</scope>
    <source>
        <strain evidence="1">LZ3.2</strain>
        <tissue evidence="1">Leaf</tissue>
    </source>
</reference>
<proteinExistence type="predicted"/>
<dbReference type="Proteomes" id="UP000824120">
    <property type="component" value="Chromosome 2"/>
</dbReference>
<protein>
    <submittedName>
        <fullName evidence="1">Uncharacterized protein</fullName>
    </submittedName>
</protein>
<dbReference type="AlphaFoldDB" id="A0A9J6AHG2"/>
<keyword evidence="2" id="KW-1185">Reference proteome</keyword>
<gene>
    <name evidence="1" type="ORF">H5410_009250</name>
</gene>